<dbReference type="OrthoDB" id="1798639at2"/>
<gene>
    <name evidence="2" type="ORF">DSOL_4225</name>
</gene>
<reference evidence="2 3" key="1">
    <citation type="submission" date="2016-09" db="EMBL/GenBank/DDBJ databases">
        <title>Complete genome of Desulfosporosinus sp. OL.</title>
        <authorList>
            <person name="Mardanov A."/>
            <person name="Beletsky A."/>
            <person name="Panova A."/>
            <person name="Karnachuk O."/>
            <person name="Ravin N."/>
        </authorList>
    </citation>
    <scope>NUCLEOTIDE SEQUENCE [LARGE SCALE GENOMIC DNA]</scope>
    <source>
        <strain evidence="2 3">OL</strain>
    </source>
</reference>
<dbReference type="STRING" id="1888891.DSOL_4225"/>
<evidence type="ECO:0000313" key="2">
    <source>
        <dbReference type="EMBL" id="OLN28081.1"/>
    </source>
</evidence>
<dbReference type="AlphaFoldDB" id="A0A1Q8QL66"/>
<accession>A0A1Q8QL66</accession>
<dbReference type="Proteomes" id="UP000186102">
    <property type="component" value="Unassembled WGS sequence"/>
</dbReference>
<keyword evidence="3" id="KW-1185">Reference proteome</keyword>
<proteinExistence type="predicted"/>
<protein>
    <submittedName>
        <fullName evidence="2">Uncharacterized protein</fullName>
    </submittedName>
</protein>
<organism evidence="2 3">
    <name type="scientific">Desulfosporosinus metallidurans</name>
    <dbReference type="NCBI Taxonomy" id="1888891"/>
    <lineage>
        <taxon>Bacteria</taxon>
        <taxon>Bacillati</taxon>
        <taxon>Bacillota</taxon>
        <taxon>Clostridia</taxon>
        <taxon>Eubacteriales</taxon>
        <taxon>Desulfitobacteriaceae</taxon>
        <taxon>Desulfosporosinus</taxon>
    </lineage>
</organism>
<evidence type="ECO:0000313" key="3">
    <source>
        <dbReference type="Proteomes" id="UP000186102"/>
    </source>
</evidence>
<feature type="region of interest" description="Disordered" evidence="1">
    <location>
        <begin position="83"/>
        <end position="112"/>
    </location>
</feature>
<sequence>MDILSLLPIILMIFALVSKLNKGATRTNQRSRSPYAPSSPWAHNLETSLQKWLSYGSPTPTPEIVEVRKDYRVEEASWMDNTPEAEGTAGIEGTEGTEGTNGVEGTAGSEGTFKPTISYEVVPLQLEERSCLPDRPEINLAEAVIWSEILGKPKARINRPFPRNH</sequence>
<evidence type="ECO:0000256" key="1">
    <source>
        <dbReference type="SAM" id="MobiDB-lite"/>
    </source>
</evidence>
<comment type="caution">
    <text evidence="2">The sequence shown here is derived from an EMBL/GenBank/DDBJ whole genome shotgun (WGS) entry which is preliminary data.</text>
</comment>
<name>A0A1Q8QL66_9FIRM</name>
<dbReference type="EMBL" id="MLBF01000047">
    <property type="protein sequence ID" value="OLN28081.1"/>
    <property type="molecule type" value="Genomic_DNA"/>
</dbReference>
<dbReference type="RefSeq" id="WP_075366597.1">
    <property type="nucleotide sequence ID" value="NZ_MLBF01000047.1"/>
</dbReference>
<feature type="compositionally biased region" description="Low complexity" evidence="1">
    <location>
        <begin position="83"/>
        <end position="107"/>
    </location>
</feature>